<reference evidence="11 12" key="1">
    <citation type="submission" date="2024-05" db="EMBL/GenBank/DDBJ databases">
        <authorList>
            <person name="Wallberg A."/>
        </authorList>
    </citation>
    <scope>NUCLEOTIDE SEQUENCE [LARGE SCALE GENOMIC DNA]</scope>
</reference>
<comment type="similarity">
    <text evidence="2 9">Belongs to the V-ATPase 116 kDa subunit family.</text>
</comment>
<dbReference type="GO" id="GO:0007035">
    <property type="term" value="P:vacuolar acidification"/>
    <property type="evidence" value="ECO:0007669"/>
    <property type="project" value="TreeGrafter"/>
</dbReference>
<keyword evidence="5 9" id="KW-0375">Hydrogen ion transport</keyword>
<proteinExistence type="inferred from homology"/>
<dbReference type="InterPro" id="IPR002490">
    <property type="entry name" value="V-ATPase_116kDa_su"/>
</dbReference>
<keyword evidence="10" id="KW-0175">Coiled coil</keyword>
<name>A0AAV2PVE3_MEGNR</name>
<evidence type="ECO:0000256" key="10">
    <source>
        <dbReference type="SAM" id="Coils"/>
    </source>
</evidence>
<dbReference type="EMBL" id="CAXKWB010001784">
    <property type="protein sequence ID" value="CAL4065464.1"/>
    <property type="molecule type" value="Genomic_DNA"/>
</dbReference>
<dbReference type="AlphaFoldDB" id="A0AAV2PVE3"/>
<dbReference type="Proteomes" id="UP001497623">
    <property type="component" value="Unassembled WGS sequence"/>
</dbReference>
<keyword evidence="3 9" id="KW-0813">Transport</keyword>
<protein>
    <recommendedName>
        <fullName evidence="9">V-type proton ATPase subunit a</fullName>
    </recommendedName>
</protein>
<evidence type="ECO:0000256" key="2">
    <source>
        <dbReference type="ARBA" id="ARBA00009904"/>
    </source>
</evidence>
<evidence type="ECO:0000256" key="9">
    <source>
        <dbReference type="RuleBase" id="RU361189"/>
    </source>
</evidence>
<feature type="transmembrane region" description="Helical" evidence="9">
    <location>
        <begin position="631"/>
        <end position="653"/>
    </location>
</feature>
<organism evidence="11 12">
    <name type="scientific">Meganyctiphanes norvegica</name>
    <name type="common">Northern krill</name>
    <name type="synonym">Thysanopoda norvegica</name>
    <dbReference type="NCBI Taxonomy" id="48144"/>
    <lineage>
        <taxon>Eukaryota</taxon>
        <taxon>Metazoa</taxon>
        <taxon>Ecdysozoa</taxon>
        <taxon>Arthropoda</taxon>
        <taxon>Crustacea</taxon>
        <taxon>Multicrustacea</taxon>
        <taxon>Malacostraca</taxon>
        <taxon>Eumalacostraca</taxon>
        <taxon>Eucarida</taxon>
        <taxon>Euphausiacea</taxon>
        <taxon>Euphausiidae</taxon>
        <taxon>Meganyctiphanes</taxon>
    </lineage>
</organism>
<dbReference type="GO" id="GO:0046961">
    <property type="term" value="F:proton-transporting ATPase activity, rotational mechanism"/>
    <property type="evidence" value="ECO:0007669"/>
    <property type="project" value="InterPro"/>
</dbReference>
<feature type="transmembrane region" description="Helical" evidence="9">
    <location>
        <begin position="601"/>
        <end position="619"/>
    </location>
</feature>
<dbReference type="GO" id="GO:0051117">
    <property type="term" value="F:ATPase binding"/>
    <property type="evidence" value="ECO:0007669"/>
    <property type="project" value="TreeGrafter"/>
</dbReference>
<feature type="transmembrane region" description="Helical" evidence="9">
    <location>
        <begin position="824"/>
        <end position="847"/>
    </location>
</feature>
<comment type="subcellular location">
    <subcellularLocation>
        <location evidence="1">Membrane</location>
        <topology evidence="1">Multi-pass membrane protein</topology>
    </subcellularLocation>
</comment>
<evidence type="ECO:0000256" key="5">
    <source>
        <dbReference type="ARBA" id="ARBA00022781"/>
    </source>
</evidence>
<keyword evidence="8 9" id="KW-0472">Membrane</keyword>
<evidence type="ECO:0000313" key="11">
    <source>
        <dbReference type="EMBL" id="CAL4065464.1"/>
    </source>
</evidence>
<feature type="transmembrane region" description="Helical" evidence="9">
    <location>
        <begin position="513"/>
        <end position="531"/>
    </location>
</feature>
<evidence type="ECO:0000256" key="3">
    <source>
        <dbReference type="ARBA" id="ARBA00022448"/>
    </source>
</evidence>
<feature type="transmembrane region" description="Helical" evidence="9">
    <location>
        <begin position="711"/>
        <end position="732"/>
    </location>
</feature>
<dbReference type="PANTHER" id="PTHR11629:SF63">
    <property type="entry name" value="V-TYPE PROTON ATPASE SUBUNIT A"/>
    <property type="match status" value="1"/>
</dbReference>
<comment type="function">
    <text evidence="9">Essential component of the vacuolar proton pump (V-ATPase), a multimeric enzyme that catalyzes the translocation of protons across the membranes. Required for assembly and activity of the V-ATPase.</text>
</comment>
<evidence type="ECO:0000256" key="7">
    <source>
        <dbReference type="ARBA" id="ARBA00023065"/>
    </source>
</evidence>
<feature type="coiled-coil region" evidence="10">
    <location>
        <begin position="111"/>
        <end position="188"/>
    </location>
</feature>
<dbReference type="InterPro" id="IPR026028">
    <property type="entry name" value="V-type_ATPase_116kDa_su_euka"/>
</dbReference>
<keyword evidence="4 9" id="KW-0812">Transmembrane</keyword>
<evidence type="ECO:0000256" key="1">
    <source>
        <dbReference type="ARBA" id="ARBA00004141"/>
    </source>
</evidence>
<sequence>MVIACALKIKRILLCGPRKIFAIHRSPEKFYAFLRNFALYFNSRTAVTIGTVGAQGEGGTMGSLFRSEEMALCQLFLQSESAYTCVSELGELGLVQFRDLNPDVNAFQRKFVNEVRRCDEMERKLRYLEREIRKDGIPVLDTGENPEAPMPREMIDLEATYEKLENELKEVNSNAEALKRNYLELTELKHILKKTQVFFDEAMYPPNMPYDQDVYFDDDERVNLLTDPALQNLKHIGFVAGVIFRERLPAFERMLWRACRGNVFLRQAEIDDPLEDPATGEQVYKSVFIIFFQGDQLKMRVKKICEGFRATMYPCPEAPADRREMAMGVKTRLDDLNTVLSQTQDHRHRVLVSAARNIRAWMMKVWKIKAIYHTLNMFNLDVIQNGLIAECWIPVADLEVVQLALRRGTEKSGSLPAILNRLSTLESPPTFHRTNKFTKAFQALIDAYGVASYREINPAPYTIITFPFLFSVMFGDVGHGMIMALFGGWMVWREKPLSAKKTDNEIWNIFFGGRYIILLMGLFSMYTGLIYNDVFSKSLNLFGSHWHIGFNDTDLRHNRELGLDPAKSDHYEGDPYPFGLDPMWQISLNKINFYNSYKMKISIIFGICHMMFGVILSVWNHRFFNRPLNIYSLFIPQVIFLCSLFVYLVLLVFHKWVWYGAGAENSVSPYCAPSILITFINMVLMKGYQEQDPESDCNPYMFAGQFGFQRFLLVVALICVPWMLCMKPYFMIRENKQRAMMTAANGGEGIVEEGGEVVAAGGEQHDMGEVWIHQGIHTIEYVLGSVSHTASYLRLWALSLAHAQLSEVLWGMVLRIGLTAGGTLGGILMYLIFAAWACLTVAILVLMEGLSAFLHTLRLHWVEFQSKFYEGQGYAFIPFAFETILEQAETTV</sequence>
<dbReference type="Pfam" id="PF01496">
    <property type="entry name" value="V_ATPase_I"/>
    <property type="match status" value="1"/>
</dbReference>
<gene>
    <name evidence="11" type="ORF">MNOR_LOCUS4792</name>
</gene>
<feature type="transmembrane region" description="Helical" evidence="9">
    <location>
        <begin position="468"/>
        <end position="492"/>
    </location>
</feature>
<evidence type="ECO:0000313" key="12">
    <source>
        <dbReference type="Proteomes" id="UP001497623"/>
    </source>
</evidence>
<dbReference type="PANTHER" id="PTHR11629">
    <property type="entry name" value="VACUOLAR PROTON ATPASES"/>
    <property type="match status" value="1"/>
</dbReference>
<accession>A0AAV2PVE3</accession>
<evidence type="ECO:0000256" key="8">
    <source>
        <dbReference type="ARBA" id="ARBA00023136"/>
    </source>
</evidence>
<dbReference type="GO" id="GO:0000220">
    <property type="term" value="C:vacuolar proton-transporting V-type ATPase, V0 domain"/>
    <property type="evidence" value="ECO:0007669"/>
    <property type="project" value="InterPro"/>
</dbReference>
<evidence type="ECO:0000256" key="6">
    <source>
        <dbReference type="ARBA" id="ARBA00022989"/>
    </source>
</evidence>
<dbReference type="PIRSF" id="PIRSF001293">
    <property type="entry name" value="ATP6V0A1"/>
    <property type="match status" value="1"/>
</dbReference>
<comment type="caution">
    <text evidence="11">The sequence shown here is derived from an EMBL/GenBank/DDBJ whole genome shotgun (WGS) entry which is preliminary data.</text>
</comment>
<evidence type="ECO:0000256" key="4">
    <source>
        <dbReference type="ARBA" id="ARBA00022692"/>
    </source>
</evidence>
<dbReference type="GO" id="GO:0005886">
    <property type="term" value="C:plasma membrane"/>
    <property type="evidence" value="ECO:0007669"/>
    <property type="project" value="TreeGrafter"/>
</dbReference>
<keyword evidence="12" id="KW-1185">Reference proteome</keyword>
<keyword evidence="7 9" id="KW-0406">Ion transport</keyword>
<keyword evidence="6 9" id="KW-1133">Transmembrane helix</keyword>
<feature type="non-terminal residue" evidence="11">
    <location>
        <position position="892"/>
    </location>
</feature>